<dbReference type="AlphaFoldDB" id="A0A0A8K431"/>
<dbReference type="FunFam" id="3.40.1210.10:FF:000001">
    <property type="entry name" value="5'/3'-nucleotidase SurE"/>
    <property type="match status" value="1"/>
</dbReference>
<keyword evidence="7 9" id="KW-0547">Nucleotide-binding</keyword>
<dbReference type="EMBL" id="AP014648">
    <property type="protein sequence ID" value="BAQ17282.1"/>
    <property type="molecule type" value="Genomic_DNA"/>
</dbReference>
<comment type="similarity">
    <text evidence="4 9">Belongs to the SurE nucleotidase family.</text>
</comment>
<dbReference type="SUPFAM" id="SSF64167">
    <property type="entry name" value="SurE-like"/>
    <property type="match status" value="1"/>
</dbReference>
<dbReference type="NCBIfam" id="TIGR00087">
    <property type="entry name" value="surE"/>
    <property type="match status" value="1"/>
</dbReference>
<dbReference type="EC" id="3.1.3.5" evidence="9"/>
<feature type="domain" description="Survival protein SurE-like phosphatase/nucleotidase" evidence="10">
    <location>
        <begin position="3"/>
        <end position="187"/>
    </location>
</feature>
<dbReference type="RefSeq" id="WP_045366754.1">
    <property type="nucleotide sequence ID" value="NZ_AP014648.1"/>
</dbReference>
<dbReference type="GO" id="GO:0046872">
    <property type="term" value="F:metal ion binding"/>
    <property type="evidence" value="ECO:0007669"/>
    <property type="project" value="UniProtKB-UniRule"/>
</dbReference>
<protein>
    <recommendedName>
        <fullName evidence="9">5'-nucleotidase SurE</fullName>
        <ecNumber evidence="9">3.1.3.5</ecNumber>
    </recommendedName>
    <alternativeName>
        <fullName evidence="9">Nucleoside 5'-monophosphate phosphohydrolase</fullName>
    </alternativeName>
</protein>
<dbReference type="KEGG" id="mcg:GL4_1830"/>
<dbReference type="Gene3D" id="3.40.1210.10">
    <property type="entry name" value="Survival protein SurE-like phosphatase/nucleotidase"/>
    <property type="match status" value="1"/>
</dbReference>
<evidence type="ECO:0000256" key="8">
    <source>
        <dbReference type="ARBA" id="ARBA00022801"/>
    </source>
</evidence>
<evidence type="ECO:0000313" key="12">
    <source>
        <dbReference type="Proteomes" id="UP000031643"/>
    </source>
</evidence>
<evidence type="ECO:0000256" key="1">
    <source>
        <dbReference type="ARBA" id="ARBA00000815"/>
    </source>
</evidence>
<feature type="binding site" evidence="9">
    <location>
        <position position="8"/>
    </location>
    <ligand>
        <name>a divalent metal cation</name>
        <dbReference type="ChEBI" id="CHEBI:60240"/>
    </ligand>
</feature>
<sequence>MRILITNDDGVEAAGLDVLEKIATDLTDDVWVVAPETDNSGASHSLTLAEPLRMRELGKRRYAVKGTPTDCVIMGVRYLLKDQPPDLVLSGVNRGQNLADDVNYSGTVAGAIEGSLLGIPSIAMSQAISNYDHGVPPWDTPMVHGAGLVRKLLDAGWPTGSVINVNFPDCAPDKVKGVAVTVQGFRDTALLDIDDRMDTRGKAYYWIGIAKRGPNPPKGSDLWAVRSNLISVTPLCLDFTDHGALPDLASVLEEKDK</sequence>
<dbReference type="InterPro" id="IPR036523">
    <property type="entry name" value="SurE-like_sf"/>
</dbReference>
<accession>A0A0A8K431</accession>
<dbReference type="NCBIfam" id="NF001490">
    <property type="entry name" value="PRK00346.1-4"/>
    <property type="match status" value="1"/>
</dbReference>
<feature type="binding site" evidence="9">
    <location>
        <position position="40"/>
    </location>
    <ligand>
        <name>a divalent metal cation</name>
        <dbReference type="ChEBI" id="CHEBI:60240"/>
    </ligand>
</feature>
<feature type="binding site" evidence="9">
    <location>
        <position position="93"/>
    </location>
    <ligand>
        <name>a divalent metal cation</name>
        <dbReference type="ChEBI" id="CHEBI:60240"/>
    </ligand>
</feature>
<dbReference type="GO" id="GO:0008253">
    <property type="term" value="F:5'-nucleotidase activity"/>
    <property type="evidence" value="ECO:0007669"/>
    <property type="project" value="UniProtKB-UniRule"/>
</dbReference>
<evidence type="ECO:0000256" key="6">
    <source>
        <dbReference type="ARBA" id="ARBA00022723"/>
    </source>
</evidence>
<evidence type="ECO:0000256" key="9">
    <source>
        <dbReference type="HAMAP-Rule" id="MF_00060"/>
    </source>
</evidence>
<name>A0A0A8K431_9HYPH</name>
<dbReference type="InterPro" id="IPR002828">
    <property type="entry name" value="SurE-like_Pase/nucleotidase"/>
</dbReference>
<dbReference type="GO" id="GO:0004309">
    <property type="term" value="F:exopolyphosphatase activity"/>
    <property type="evidence" value="ECO:0007669"/>
    <property type="project" value="TreeGrafter"/>
</dbReference>
<evidence type="ECO:0000256" key="2">
    <source>
        <dbReference type="ARBA" id="ARBA00001946"/>
    </source>
</evidence>
<comment type="catalytic activity">
    <reaction evidence="1 9">
        <text>a ribonucleoside 5'-phosphate + H2O = a ribonucleoside + phosphate</text>
        <dbReference type="Rhea" id="RHEA:12484"/>
        <dbReference type="ChEBI" id="CHEBI:15377"/>
        <dbReference type="ChEBI" id="CHEBI:18254"/>
        <dbReference type="ChEBI" id="CHEBI:43474"/>
        <dbReference type="ChEBI" id="CHEBI:58043"/>
        <dbReference type="EC" id="3.1.3.5"/>
    </reaction>
</comment>
<keyword evidence="8 9" id="KW-0378">Hydrolase</keyword>
<comment type="subcellular location">
    <subcellularLocation>
        <location evidence="3 9">Cytoplasm</location>
    </subcellularLocation>
</comment>
<evidence type="ECO:0000256" key="4">
    <source>
        <dbReference type="ARBA" id="ARBA00011062"/>
    </source>
</evidence>
<evidence type="ECO:0000313" key="11">
    <source>
        <dbReference type="EMBL" id="BAQ17282.1"/>
    </source>
</evidence>
<evidence type="ECO:0000256" key="3">
    <source>
        <dbReference type="ARBA" id="ARBA00004496"/>
    </source>
</evidence>
<dbReference type="HOGENOM" id="CLU_045192_1_2_5"/>
<keyword evidence="12" id="KW-1185">Reference proteome</keyword>
<dbReference type="Pfam" id="PF01975">
    <property type="entry name" value="SurE"/>
    <property type="match status" value="1"/>
</dbReference>
<proteinExistence type="inferred from homology"/>
<dbReference type="GO" id="GO:0008254">
    <property type="term" value="F:3'-nucleotidase activity"/>
    <property type="evidence" value="ECO:0007669"/>
    <property type="project" value="TreeGrafter"/>
</dbReference>
<dbReference type="PANTHER" id="PTHR30457:SF12">
    <property type="entry name" value="5'_3'-NUCLEOTIDASE SURE"/>
    <property type="match status" value="1"/>
</dbReference>
<dbReference type="GO" id="GO:0000166">
    <property type="term" value="F:nucleotide binding"/>
    <property type="evidence" value="ECO:0007669"/>
    <property type="project" value="UniProtKB-KW"/>
</dbReference>
<dbReference type="PANTHER" id="PTHR30457">
    <property type="entry name" value="5'-NUCLEOTIDASE SURE"/>
    <property type="match status" value="1"/>
</dbReference>
<feature type="binding site" evidence="9">
    <location>
        <position position="9"/>
    </location>
    <ligand>
        <name>a divalent metal cation</name>
        <dbReference type="ChEBI" id="CHEBI:60240"/>
    </ligand>
</feature>
<gene>
    <name evidence="9" type="primary">surE</name>
    <name evidence="11" type="ORF">GL4_1830</name>
</gene>
<organism evidence="11 12">
    <name type="scientific">Methyloceanibacter caenitepidi</name>
    <dbReference type="NCBI Taxonomy" id="1384459"/>
    <lineage>
        <taxon>Bacteria</taxon>
        <taxon>Pseudomonadati</taxon>
        <taxon>Pseudomonadota</taxon>
        <taxon>Alphaproteobacteria</taxon>
        <taxon>Hyphomicrobiales</taxon>
        <taxon>Hyphomicrobiaceae</taxon>
        <taxon>Methyloceanibacter</taxon>
    </lineage>
</organism>
<dbReference type="InterPro" id="IPR030048">
    <property type="entry name" value="SurE"/>
</dbReference>
<keyword evidence="6 9" id="KW-0479">Metal-binding</keyword>
<dbReference type="Proteomes" id="UP000031643">
    <property type="component" value="Chromosome"/>
</dbReference>
<evidence type="ECO:0000256" key="5">
    <source>
        <dbReference type="ARBA" id="ARBA00022490"/>
    </source>
</evidence>
<comment type="cofactor">
    <cofactor evidence="9">
        <name>a divalent metal cation</name>
        <dbReference type="ChEBI" id="CHEBI:60240"/>
    </cofactor>
    <text evidence="9">Binds 1 divalent metal cation per subunit.</text>
</comment>
<dbReference type="OrthoDB" id="9780815at2"/>
<evidence type="ECO:0000256" key="7">
    <source>
        <dbReference type="ARBA" id="ARBA00022741"/>
    </source>
</evidence>
<comment type="function">
    <text evidence="9">Nucleotidase that shows phosphatase activity on nucleoside 5'-monophosphates.</text>
</comment>
<dbReference type="GO" id="GO:0005737">
    <property type="term" value="C:cytoplasm"/>
    <property type="evidence" value="ECO:0007669"/>
    <property type="project" value="UniProtKB-SubCell"/>
</dbReference>
<evidence type="ECO:0000259" key="10">
    <source>
        <dbReference type="Pfam" id="PF01975"/>
    </source>
</evidence>
<comment type="cofactor">
    <cofactor evidence="2">
        <name>Mg(2+)</name>
        <dbReference type="ChEBI" id="CHEBI:18420"/>
    </cofactor>
</comment>
<dbReference type="STRING" id="1384459.GL4_1830"/>
<dbReference type="HAMAP" id="MF_00060">
    <property type="entry name" value="SurE"/>
    <property type="match status" value="1"/>
</dbReference>
<keyword evidence="5 9" id="KW-0963">Cytoplasm</keyword>
<reference evidence="11 12" key="1">
    <citation type="submission" date="2014-09" db="EMBL/GenBank/DDBJ databases">
        <title>Genome sequencing of Methyloceanibacter caenitepidi Gela4.</title>
        <authorList>
            <person name="Takeuchi M."/>
            <person name="Susumu S."/>
            <person name="Kamagata Y."/>
            <person name="Oshima K."/>
            <person name="Hattori M."/>
            <person name="Iwasaki W."/>
        </authorList>
    </citation>
    <scope>NUCLEOTIDE SEQUENCE [LARGE SCALE GENOMIC DNA]</scope>
    <source>
        <strain evidence="11 12">Gela4</strain>
    </source>
</reference>